<proteinExistence type="predicted"/>
<protein>
    <submittedName>
        <fullName evidence="1">Uncharacterized protein</fullName>
    </submittedName>
</protein>
<dbReference type="AlphaFoldDB" id="X0UNE3"/>
<sequence>AFVETVSTCVTHFGKMNGMPSPEAMIANLKEKSVRGTGADLLTQPLEDGKFYTGIFT</sequence>
<feature type="non-terminal residue" evidence="1">
    <location>
        <position position="1"/>
    </location>
</feature>
<gene>
    <name evidence="1" type="ORF">S01H1_29415</name>
</gene>
<accession>X0UNE3</accession>
<name>X0UNE3_9ZZZZ</name>
<dbReference type="EMBL" id="BARS01018033">
    <property type="protein sequence ID" value="GAF89995.1"/>
    <property type="molecule type" value="Genomic_DNA"/>
</dbReference>
<organism evidence="1">
    <name type="scientific">marine sediment metagenome</name>
    <dbReference type="NCBI Taxonomy" id="412755"/>
    <lineage>
        <taxon>unclassified sequences</taxon>
        <taxon>metagenomes</taxon>
        <taxon>ecological metagenomes</taxon>
    </lineage>
</organism>
<evidence type="ECO:0000313" key="1">
    <source>
        <dbReference type="EMBL" id="GAF89995.1"/>
    </source>
</evidence>
<comment type="caution">
    <text evidence="1">The sequence shown here is derived from an EMBL/GenBank/DDBJ whole genome shotgun (WGS) entry which is preliminary data.</text>
</comment>
<reference evidence="1" key="1">
    <citation type="journal article" date="2014" name="Front. Microbiol.">
        <title>High frequency of phylogenetically diverse reductive dehalogenase-homologous genes in deep subseafloor sedimentary metagenomes.</title>
        <authorList>
            <person name="Kawai M."/>
            <person name="Futagami T."/>
            <person name="Toyoda A."/>
            <person name="Takaki Y."/>
            <person name="Nishi S."/>
            <person name="Hori S."/>
            <person name="Arai W."/>
            <person name="Tsubouchi T."/>
            <person name="Morono Y."/>
            <person name="Uchiyama I."/>
            <person name="Ito T."/>
            <person name="Fujiyama A."/>
            <person name="Inagaki F."/>
            <person name="Takami H."/>
        </authorList>
    </citation>
    <scope>NUCLEOTIDE SEQUENCE</scope>
    <source>
        <strain evidence="1">Expedition CK06-06</strain>
    </source>
</reference>